<proteinExistence type="predicted"/>
<evidence type="ECO:0000313" key="2">
    <source>
        <dbReference type="Proteomes" id="UP000515160"/>
    </source>
</evidence>
<reference evidence="3" key="1">
    <citation type="submission" date="2025-08" db="UniProtKB">
        <authorList>
            <consortium name="RefSeq"/>
        </authorList>
    </citation>
    <scope>IDENTIFICATION</scope>
    <source>
        <strain evidence="3">15112-1751.03</strain>
        <tissue evidence="3">Whole Adult</tissue>
    </source>
</reference>
<gene>
    <name evidence="3" type="primary">LOC117564910</name>
</gene>
<organism evidence="2 3">
    <name type="scientific">Drosophila albomicans</name>
    <name type="common">Fruit fly</name>
    <dbReference type="NCBI Taxonomy" id="7291"/>
    <lineage>
        <taxon>Eukaryota</taxon>
        <taxon>Metazoa</taxon>
        <taxon>Ecdysozoa</taxon>
        <taxon>Arthropoda</taxon>
        <taxon>Hexapoda</taxon>
        <taxon>Insecta</taxon>
        <taxon>Pterygota</taxon>
        <taxon>Neoptera</taxon>
        <taxon>Endopterygota</taxon>
        <taxon>Diptera</taxon>
        <taxon>Brachycera</taxon>
        <taxon>Muscomorpha</taxon>
        <taxon>Ephydroidea</taxon>
        <taxon>Drosophilidae</taxon>
        <taxon>Drosophila</taxon>
    </lineage>
</organism>
<keyword evidence="2" id="KW-1185">Reference proteome</keyword>
<dbReference type="RefSeq" id="XP_034099756.1">
    <property type="nucleotide sequence ID" value="XM_034243865.2"/>
</dbReference>
<sequence>MNFEELWNTPLIEGADRVDPAIFASMQPRRVPFEVASLSDARMVEAYKKAHSWNTSEAANDLEMIKTKEICRKCLLHVKVCREFGKSLKQYEIEQYKAEKQKLEEKKKEEKAEQYKAEKPKRKANKKEEEKQKSSEKKTE</sequence>
<dbReference type="Proteomes" id="UP000515160">
    <property type="component" value="Chromosome 2L"/>
</dbReference>
<evidence type="ECO:0000313" key="3">
    <source>
        <dbReference type="RefSeq" id="XP_034099756.1"/>
    </source>
</evidence>
<feature type="compositionally biased region" description="Basic and acidic residues" evidence="1">
    <location>
        <begin position="126"/>
        <end position="140"/>
    </location>
</feature>
<dbReference type="AlphaFoldDB" id="A0A6P8W7X9"/>
<accession>A0A6P8W7X9</accession>
<dbReference type="GeneID" id="117564910"/>
<evidence type="ECO:0000256" key="1">
    <source>
        <dbReference type="SAM" id="MobiDB-lite"/>
    </source>
</evidence>
<protein>
    <submittedName>
        <fullName evidence="3">Uncharacterized protein LOC117564910</fullName>
    </submittedName>
</protein>
<name>A0A6P8W7X9_DROAB</name>
<feature type="compositionally biased region" description="Basic and acidic residues" evidence="1">
    <location>
        <begin position="101"/>
        <end position="118"/>
    </location>
</feature>
<dbReference type="OrthoDB" id="7846982at2759"/>
<feature type="region of interest" description="Disordered" evidence="1">
    <location>
        <begin position="101"/>
        <end position="140"/>
    </location>
</feature>